<dbReference type="Proteomes" id="UP000468735">
    <property type="component" value="Unassembled WGS sequence"/>
</dbReference>
<gene>
    <name evidence="2" type="ORF">F8566_48460</name>
</gene>
<comment type="caution">
    <text evidence="2">The sequence shown here is derived from an EMBL/GenBank/DDBJ whole genome shotgun (WGS) entry which is preliminary data.</text>
</comment>
<keyword evidence="3" id="KW-1185">Reference proteome</keyword>
<dbReference type="EMBL" id="WBMT01000036">
    <property type="protein sequence ID" value="KAB2339341.1"/>
    <property type="molecule type" value="Genomic_DNA"/>
</dbReference>
<proteinExistence type="predicted"/>
<protein>
    <submittedName>
        <fullName evidence="2">Uncharacterized protein</fullName>
    </submittedName>
</protein>
<dbReference type="RefSeq" id="WP_151571073.1">
    <property type="nucleotide sequence ID" value="NZ_WBMT01000036.1"/>
</dbReference>
<dbReference type="OrthoDB" id="4076188at2"/>
<feature type="region of interest" description="Disordered" evidence="1">
    <location>
        <begin position="76"/>
        <end position="99"/>
    </location>
</feature>
<sequence length="321" mass="35180">MSDIIGDALLEAFAKRGYEAGLPEPTTLSIVLPDGATATTDISGWRQYAGRNSRADLPRLAADFADQAVTAFARDNAALARDKPEPARDKSESTPDKPEIERLLDEGSLRLRLYPEDQLDDEMRQALVTRPLAPGLLETVVVDYPDAMMPLNRSKLGGVTEDAVFGAAIRASLEKEPHYTRNDEIFGVPIMTVGETHRYVGAHLHLLHRHAGPAPFGALVAVPIPEYVIVHVIGKDNHLFAGMEAMQALARTHVENGEKPITSQVFWWRPGQYERLPEPDAFASGLVPELRPVAIEVDHDDKSVAALTADTGELIDLWMNA</sequence>
<evidence type="ECO:0000313" key="3">
    <source>
        <dbReference type="Proteomes" id="UP000468735"/>
    </source>
</evidence>
<name>A0A6H9YLP3_9ACTN</name>
<evidence type="ECO:0000313" key="2">
    <source>
        <dbReference type="EMBL" id="KAB2339341.1"/>
    </source>
</evidence>
<dbReference type="AlphaFoldDB" id="A0A6H9YLP3"/>
<accession>A0A6H9YLP3</accession>
<reference evidence="2 3" key="1">
    <citation type="submission" date="2019-09" db="EMBL/GenBank/DDBJ databases">
        <title>Actinomadura physcomitrii sp. nov., a novel actinomycete isolated from moss [Physcomitrium sphaericum (Ludw) Fuernr].</title>
        <authorList>
            <person name="Zhuang X."/>
            <person name="Liu C."/>
        </authorList>
    </citation>
    <scope>NUCLEOTIDE SEQUENCE [LARGE SCALE GENOMIC DNA]</scope>
    <source>
        <strain evidence="2 3">HMC1</strain>
    </source>
</reference>
<organism evidence="2 3">
    <name type="scientific">Actinomadura rudentiformis</name>
    <dbReference type="NCBI Taxonomy" id="359158"/>
    <lineage>
        <taxon>Bacteria</taxon>
        <taxon>Bacillati</taxon>
        <taxon>Actinomycetota</taxon>
        <taxon>Actinomycetes</taxon>
        <taxon>Streptosporangiales</taxon>
        <taxon>Thermomonosporaceae</taxon>
        <taxon>Actinomadura</taxon>
    </lineage>
</organism>
<evidence type="ECO:0000256" key="1">
    <source>
        <dbReference type="SAM" id="MobiDB-lite"/>
    </source>
</evidence>
<feature type="compositionally biased region" description="Basic and acidic residues" evidence="1">
    <location>
        <begin position="80"/>
        <end position="99"/>
    </location>
</feature>